<dbReference type="PANTHER" id="PTHR47481:SF34">
    <property type="entry name" value="CCHC-TYPE DOMAIN-CONTAINING PROTEIN"/>
    <property type="match status" value="1"/>
</dbReference>
<feature type="transmembrane region" description="Helical" evidence="2">
    <location>
        <begin position="87"/>
        <end position="117"/>
    </location>
</feature>
<reference evidence="3" key="1">
    <citation type="submission" date="2022-08" db="EMBL/GenBank/DDBJ databases">
        <authorList>
            <person name="Gutierrez-Valencia J."/>
        </authorList>
    </citation>
    <scope>NUCLEOTIDE SEQUENCE</scope>
</reference>
<evidence type="ECO:0000313" key="4">
    <source>
        <dbReference type="Proteomes" id="UP001154282"/>
    </source>
</evidence>
<sequence>TNNSSSGTQSTLSVDAGDSNLITINPAAQLSLKLTTTNFPSWRAQIFTLLMGLDFLGYPDGTLAAPSKTIGDAPNLAYNPWFRQDKLLLHAIFAFVSESILSYIVVVVTANEAWVILQKMFANRFRSRLMMQKNDQSVVTNLQKIKNLAAELFCFSVLFLKKILLSTFFVAWVQNTGNFSAAIRARDSSITIEDLHDKMLEFEADIATIRPRSTASPTTTHNTQRNHRVIDVGRGRRDNRDSRGLLPSPVLAPLPSPADNSLCSRSFFICQFCDKPGHTAKKCFCINPQPCQAHYTVVPAAPPPPPSSRLVDSASTNHVTSDLGDLALYSD</sequence>
<name>A0AAV0NVE1_9ROSI</name>
<feature type="compositionally biased region" description="Basic and acidic residues" evidence="1">
    <location>
        <begin position="228"/>
        <end position="243"/>
    </location>
</feature>
<keyword evidence="2" id="KW-0812">Transmembrane</keyword>
<protein>
    <recommendedName>
        <fullName evidence="5">Retrotransposon Copia-like N-terminal domain-containing protein</fullName>
    </recommendedName>
</protein>
<feature type="transmembrane region" description="Helical" evidence="2">
    <location>
        <begin position="152"/>
        <end position="173"/>
    </location>
</feature>
<dbReference type="Proteomes" id="UP001154282">
    <property type="component" value="Unassembled WGS sequence"/>
</dbReference>
<feature type="compositionally biased region" description="Polar residues" evidence="1">
    <location>
        <begin position="213"/>
        <end position="223"/>
    </location>
</feature>
<keyword evidence="4" id="KW-1185">Reference proteome</keyword>
<dbReference type="PANTHER" id="PTHR47481">
    <property type="match status" value="1"/>
</dbReference>
<accession>A0AAV0NVE1</accession>
<keyword evidence="2" id="KW-1133">Transmembrane helix</keyword>
<proteinExistence type="predicted"/>
<dbReference type="EMBL" id="CAMGYJ010000008">
    <property type="protein sequence ID" value="CAI0462330.1"/>
    <property type="molecule type" value="Genomic_DNA"/>
</dbReference>
<comment type="caution">
    <text evidence="3">The sequence shown here is derived from an EMBL/GenBank/DDBJ whole genome shotgun (WGS) entry which is preliminary data.</text>
</comment>
<gene>
    <name evidence="3" type="ORF">LITE_LOCUS35320</name>
</gene>
<evidence type="ECO:0000313" key="3">
    <source>
        <dbReference type="EMBL" id="CAI0462330.1"/>
    </source>
</evidence>
<evidence type="ECO:0008006" key="5">
    <source>
        <dbReference type="Google" id="ProtNLM"/>
    </source>
</evidence>
<keyword evidence="2" id="KW-0472">Membrane</keyword>
<feature type="non-terminal residue" evidence="3">
    <location>
        <position position="1"/>
    </location>
</feature>
<evidence type="ECO:0000256" key="1">
    <source>
        <dbReference type="SAM" id="MobiDB-lite"/>
    </source>
</evidence>
<feature type="region of interest" description="Disordered" evidence="1">
    <location>
        <begin position="213"/>
        <end position="250"/>
    </location>
</feature>
<evidence type="ECO:0000256" key="2">
    <source>
        <dbReference type="SAM" id="Phobius"/>
    </source>
</evidence>
<organism evidence="3 4">
    <name type="scientific">Linum tenue</name>
    <dbReference type="NCBI Taxonomy" id="586396"/>
    <lineage>
        <taxon>Eukaryota</taxon>
        <taxon>Viridiplantae</taxon>
        <taxon>Streptophyta</taxon>
        <taxon>Embryophyta</taxon>
        <taxon>Tracheophyta</taxon>
        <taxon>Spermatophyta</taxon>
        <taxon>Magnoliopsida</taxon>
        <taxon>eudicotyledons</taxon>
        <taxon>Gunneridae</taxon>
        <taxon>Pentapetalae</taxon>
        <taxon>rosids</taxon>
        <taxon>fabids</taxon>
        <taxon>Malpighiales</taxon>
        <taxon>Linaceae</taxon>
        <taxon>Linum</taxon>
    </lineage>
</organism>
<dbReference type="AlphaFoldDB" id="A0AAV0NVE1"/>